<dbReference type="Proteomes" id="UP000035682">
    <property type="component" value="Unplaced"/>
</dbReference>
<dbReference type="OrthoDB" id="5865157at2759"/>
<evidence type="ECO:0000313" key="1">
    <source>
        <dbReference type="EMBL" id="CEF64726.1"/>
    </source>
</evidence>
<keyword evidence="2" id="KW-1185">Reference proteome</keyword>
<dbReference type="AlphaFoldDB" id="A0A090L4M7"/>
<proteinExistence type="predicted"/>
<dbReference type="EMBL" id="LN609528">
    <property type="protein sequence ID" value="CEF64726.1"/>
    <property type="molecule type" value="Genomic_DNA"/>
</dbReference>
<dbReference type="OMA" id="KQGLPEM"/>
<dbReference type="WormBase" id="SRAE_1000297900">
    <property type="protein sequence ID" value="SRP03524"/>
    <property type="gene ID" value="WBGene00259596"/>
</dbReference>
<dbReference type="RefSeq" id="XP_024503927.1">
    <property type="nucleotide sequence ID" value="XM_024650117.1"/>
</dbReference>
<sequence length="650" mass="75025">MLLINEMKRKPLDEIFYGTAKKNNIFIFKNKVNNIVDEKNLYIEDQRRASLMIPPYNTDSRGVQKKFGPLIREINEEDLSLGEEEKRSLIDHIFKESIITEWPKEINEGDKKIEIDCAPLIHKARSVKKCRTQHPTLRVKICGAIKGDTNSFTTIKYLKVKLTLRKFKPDEREDSASPAGHLMLTLREGTSTYRAQPSPLKISEVGGVLICEMKNPIASDQSNNFEQIMHSIGFPTTNEVENNFIYDKDILTVTFPEIGMKIFSMTDRRALTTRYVLEVDVEMNFVDGHTIKHKVYTKNFLIAITNDQTEALLNSIFWSRLGSPESCTTSRLTEKEDIDPPYIKYGVLKIALQNFMKAQVNNARELDKHELLHIQCMLFLPRFINISKEEMLVKLQELYTKNFPSNIDINNFNIESIRRILLTDFVSDSVSVDKKEFMTNQLVSLTDCSTILAHPLWNWFYRTYEMIADIGHKLCTSAQVIEKKISKNRRISFNSQSSTAIEDPITMVWLFNQRLITFTSRQHAYDLLRNRSTDPGRGSMMLRFCEDNQGFISFIFDHKDGKPRIGSISSDKIKDNKKGLLGVLMGDDYPKSYEYMLRIEVDNHLSAIKEAKNQLFSQYQSNMNDCNKKVINDQLFTSVNPSSGEEVKLL</sequence>
<evidence type="ECO:0000313" key="4">
    <source>
        <dbReference type="WormBase" id="SRAE_1000297900"/>
    </source>
</evidence>
<organism evidence="1">
    <name type="scientific">Strongyloides ratti</name>
    <name type="common">Parasitic roundworm</name>
    <dbReference type="NCBI Taxonomy" id="34506"/>
    <lineage>
        <taxon>Eukaryota</taxon>
        <taxon>Metazoa</taxon>
        <taxon>Ecdysozoa</taxon>
        <taxon>Nematoda</taxon>
        <taxon>Chromadorea</taxon>
        <taxon>Rhabditida</taxon>
        <taxon>Tylenchina</taxon>
        <taxon>Panagrolaimomorpha</taxon>
        <taxon>Strongyloidoidea</taxon>
        <taxon>Strongyloididae</taxon>
        <taxon>Strongyloides</taxon>
    </lineage>
</organism>
<dbReference type="WBParaSite" id="SRAE_1000297900.1">
    <property type="protein sequence ID" value="SRAE_1000297900.1"/>
    <property type="gene ID" value="WBGene00259596"/>
</dbReference>
<reference evidence="1 2" key="1">
    <citation type="submission" date="2014-09" db="EMBL/GenBank/DDBJ databases">
        <authorList>
            <person name="Martin A.A."/>
        </authorList>
    </citation>
    <scope>NUCLEOTIDE SEQUENCE</scope>
    <source>
        <strain evidence="2">ED321</strain>
        <strain evidence="1">ED321 Heterogonic</strain>
    </source>
</reference>
<dbReference type="CTD" id="36377091"/>
<name>A0A090L4M7_STRRB</name>
<evidence type="ECO:0000313" key="3">
    <source>
        <dbReference type="WBParaSite" id="SRAE_1000297900.1"/>
    </source>
</evidence>
<dbReference type="GeneID" id="36377091"/>
<evidence type="ECO:0000313" key="2">
    <source>
        <dbReference type="Proteomes" id="UP000035682"/>
    </source>
</evidence>
<protein>
    <submittedName>
        <fullName evidence="1 3">Uncharacterized protein</fullName>
    </submittedName>
</protein>
<accession>A0A090L4M7</accession>
<gene>
    <name evidence="1 3 4" type="ORF">SRAE_1000297900</name>
</gene>
<reference evidence="3" key="2">
    <citation type="submission" date="2020-12" db="UniProtKB">
        <authorList>
            <consortium name="WormBaseParasite"/>
        </authorList>
    </citation>
    <scope>IDENTIFICATION</scope>
</reference>